<evidence type="ECO:0008006" key="9">
    <source>
        <dbReference type="Google" id="ProtNLM"/>
    </source>
</evidence>
<evidence type="ECO:0000256" key="3">
    <source>
        <dbReference type="ARBA" id="ARBA00022989"/>
    </source>
</evidence>
<protein>
    <recommendedName>
        <fullName evidence="9">Neutral zinc metallopeptidase</fullName>
    </recommendedName>
</protein>
<evidence type="ECO:0000256" key="5">
    <source>
        <dbReference type="SAM" id="MobiDB-lite"/>
    </source>
</evidence>
<dbReference type="InterPro" id="IPR007343">
    <property type="entry name" value="Uncharacterised_pept_Zn_put"/>
</dbReference>
<dbReference type="Proteomes" id="UP000259211">
    <property type="component" value="Unassembled WGS sequence"/>
</dbReference>
<evidence type="ECO:0000256" key="1">
    <source>
        <dbReference type="ARBA" id="ARBA00004167"/>
    </source>
</evidence>
<dbReference type="PANTHER" id="PTHR30168">
    <property type="entry name" value="PUTATIVE MEMBRANE PROTEIN YPFJ"/>
    <property type="match status" value="1"/>
</dbReference>
<feature type="transmembrane region" description="Helical" evidence="6">
    <location>
        <begin position="26"/>
        <end position="45"/>
    </location>
</feature>
<dbReference type="AlphaFoldDB" id="A0A3E2DMB8"/>
<evidence type="ECO:0000256" key="4">
    <source>
        <dbReference type="ARBA" id="ARBA00023136"/>
    </source>
</evidence>
<dbReference type="PANTHER" id="PTHR30168:SF0">
    <property type="entry name" value="INNER MEMBRANE PROTEIN"/>
    <property type="match status" value="1"/>
</dbReference>
<evidence type="ECO:0000256" key="2">
    <source>
        <dbReference type="ARBA" id="ARBA00022692"/>
    </source>
</evidence>
<sequence length="290" mass="30674">MDFKDDAGIDPGSIGSPGGGGGGGRVAIGGGAGVVVLLIAVLLGVNPGDLLGQNDQSQTVPANSTTAVSRCRTGADVKRDPNCRWAAYATSINQYWETQIEGYAKAKTTPFSRSARTGCGHADAQTGPFYCPPDKMVYLDTNFLGTLLQQLGTQSSTAAEAYIMAHEYGHHAQDLLGTLSEAHASGNQTGPKSASVRLELQADCYAGTYLKWTSENEDDIIDNVTRDDLAKVVEAARAVGDDHIQRQYSGGVQPDKWTHGSSGMRVHWAQRGFDTGDPAKCDTFSTNDLG</sequence>
<dbReference type="Pfam" id="PF04228">
    <property type="entry name" value="Zn_peptidase"/>
    <property type="match status" value="1"/>
</dbReference>
<dbReference type="GO" id="GO:0016020">
    <property type="term" value="C:membrane"/>
    <property type="evidence" value="ECO:0007669"/>
    <property type="project" value="UniProtKB-SubCell"/>
</dbReference>
<dbReference type="RefSeq" id="WP_117188567.1">
    <property type="nucleotide sequence ID" value="NZ_JAQDJS010000004.1"/>
</dbReference>
<keyword evidence="4 6" id="KW-0472">Membrane</keyword>
<comment type="subcellular location">
    <subcellularLocation>
        <location evidence="1">Membrane</location>
        <topology evidence="1">Single-pass membrane protein</topology>
    </subcellularLocation>
</comment>
<evidence type="ECO:0000256" key="6">
    <source>
        <dbReference type="SAM" id="Phobius"/>
    </source>
</evidence>
<keyword evidence="2 6" id="KW-0812">Transmembrane</keyword>
<feature type="region of interest" description="Disordered" evidence="5">
    <location>
        <begin position="1"/>
        <end position="20"/>
    </location>
</feature>
<evidence type="ECO:0000313" key="8">
    <source>
        <dbReference type="Proteomes" id="UP000259211"/>
    </source>
</evidence>
<evidence type="ECO:0000313" key="7">
    <source>
        <dbReference type="EMBL" id="RFT46458.1"/>
    </source>
</evidence>
<name>A0A3E2DMB8_9ACTN</name>
<gene>
    <name evidence="7" type="ORF">CHT91_02585</name>
</gene>
<comment type="caution">
    <text evidence="7">The sequence shown here is derived from an EMBL/GenBank/DDBJ whole genome shotgun (WGS) entry which is preliminary data.</text>
</comment>
<accession>A0A3E2DMB8</accession>
<dbReference type="EMBL" id="NOWI01000002">
    <property type="protein sequence ID" value="RFT46458.1"/>
    <property type="molecule type" value="Genomic_DNA"/>
</dbReference>
<keyword evidence="3 6" id="KW-1133">Transmembrane helix</keyword>
<organism evidence="7 8">
    <name type="scientific">Cutibacterium avidum</name>
    <dbReference type="NCBI Taxonomy" id="33010"/>
    <lineage>
        <taxon>Bacteria</taxon>
        <taxon>Bacillati</taxon>
        <taxon>Actinomycetota</taxon>
        <taxon>Actinomycetes</taxon>
        <taxon>Propionibacteriales</taxon>
        <taxon>Propionibacteriaceae</taxon>
        <taxon>Cutibacterium</taxon>
    </lineage>
</organism>
<reference evidence="7 8" key="1">
    <citation type="submission" date="2017-07" db="EMBL/GenBank/DDBJ databases">
        <authorList>
            <person name="Sun Z.S."/>
            <person name="Albrecht U."/>
            <person name="Echele G."/>
            <person name="Lee C.C."/>
        </authorList>
    </citation>
    <scope>NUCLEOTIDE SEQUENCE [LARGE SCALE GENOMIC DNA]</scope>
    <source>
        <strain evidence="7 8">P16-029</strain>
    </source>
</reference>
<proteinExistence type="predicted"/>